<evidence type="ECO:0008006" key="8">
    <source>
        <dbReference type="Google" id="ProtNLM"/>
    </source>
</evidence>
<reference evidence="7" key="1">
    <citation type="submission" date="2018-05" db="EMBL/GenBank/DDBJ databases">
        <authorList>
            <person name="Lanie J.A."/>
            <person name="Ng W.-L."/>
            <person name="Kazmierczak K.M."/>
            <person name="Andrzejewski T.M."/>
            <person name="Davidsen T.M."/>
            <person name="Wayne K.J."/>
            <person name="Tettelin H."/>
            <person name="Glass J.I."/>
            <person name="Rusch D."/>
            <person name="Podicherti R."/>
            <person name="Tsui H.-C.T."/>
            <person name="Winkler M.E."/>
        </authorList>
    </citation>
    <scope>NUCLEOTIDE SEQUENCE</scope>
</reference>
<evidence type="ECO:0000256" key="4">
    <source>
        <dbReference type="SAM" id="MobiDB-lite"/>
    </source>
</evidence>
<keyword evidence="3" id="KW-0342">GTP-binding</keyword>
<gene>
    <name evidence="7" type="ORF">METZ01_LOCUS350669</name>
</gene>
<keyword evidence="2" id="KW-0547">Nucleotide-binding</keyword>
<dbReference type="GO" id="GO:0005525">
    <property type="term" value="F:GTP binding"/>
    <property type="evidence" value="ECO:0007669"/>
    <property type="project" value="UniProtKB-KW"/>
</dbReference>
<comment type="similarity">
    <text evidence="1">Belongs to the TRAFAC class OBG-HflX-like GTPase superfamily. OBG GTPase family.</text>
</comment>
<dbReference type="EMBL" id="UINC01122170">
    <property type="protein sequence ID" value="SVC97815.1"/>
    <property type="molecule type" value="Genomic_DNA"/>
</dbReference>
<dbReference type="SUPFAM" id="SSF82051">
    <property type="entry name" value="Obg GTP-binding protein N-terminal domain"/>
    <property type="match status" value="1"/>
</dbReference>
<dbReference type="NCBIfam" id="NF008956">
    <property type="entry name" value="PRK12299.1"/>
    <property type="match status" value="1"/>
</dbReference>
<dbReference type="InterPro" id="IPR006169">
    <property type="entry name" value="GTP1_OBG_dom"/>
</dbReference>
<evidence type="ECO:0000313" key="7">
    <source>
        <dbReference type="EMBL" id="SVC97815.1"/>
    </source>
</evidence>
<dbReference type="AlphaFoldDB" id="A0A382RKW8"/>
<dbReference type="InterPro" id="IPR031167">
    <property type="entry name" value="G_OBG"/>
</dbReference>
<dbReference type="PIRSF" id="PIRSF002401">
    <property type="entry name" value="GTP_bd_Obg/CgtA"/>
    <property type="match status" value="1"/>
</dbReference>
<dbReference type="PRINTS" id="PR00326">
    <property type="entry name" value="GTP1OBG"/>
</dbReference>
<name>A0A382RKW8_9ZZZZ</name>
<dbReference type="PANTHER" id="PTHR11702:SF31">
    <property type="entry name" value="MITOCHONDRIAL RIBOSOME-ASSOCIATED GTPASE 2"/>
    <property type="match status" value="1"/>
</dbReference>
<feature type="region of interest" description="Disordered" evidence="4">
    <location>
        <begin position="172"/>
        <end position="193"/>
    </location>
</feature>
<dbReference type="GO" id="GO:0000287">
    <property type="term" value="F:magnesium ion binding"/>
    <property type="evidence" value="ECO:0007669"/>
    <property type="project" value="InterPro"/>
</dbReference>
<evidence type="ECO:0000256" key="2">
    <source>
        <dbReference type="ARBA" id="ARBA00022741"/>
    </source>
</evidence>
<dbReference type="CDD" id="cd01898">
    <property type="entry name" value="Obg"/>
    <property type="match status" value="1"/>
</dbReference>
<feature type="non-terminal residue" evidence="7">
    <location>
        <position position="318"/>
    </location>
</feature>
<feature type="domain" description="OBG-type G" evidence="5">
    <location>
        <begin position="206"/>
        <end position="318"/>
    </location>
</feature>
<dbReference type="Gene3D" id="3.40.50.300">
    <property type="entry name" value="P-loop containing nucleotide triphosphate hydrolases"/>
    <property type="match status" value="1"/>
</dbReference>
<dbReference type="InterPro" id="IPR036726">
    <property type="entry name" value="GTP1_OBG_dom_sf"/>
</dbReference>
<proteinExistence type="inferred from homology"/>
<sequence length="318" mass="34433">MFIDQVKVYARAGHGGRGCVSFRRESFEPKGGPDGGDGGRGGSVILEASHDLNNLVAQFFVPRLIAKNGNHGEGQKKTGKSGKDVIIKVPCGTVAWKLSDPTPTEAEPEGERVENFEGEQAMVIDLAAENDESEDAPPAPELAIGEEAELVVDLTEHGDQFILCTGGRGGQGNHHFATPRNQAPRHAQPGEPGGEGHYHFELRLMADIGLVGYPNAGKSTLLNAISHAKPKIAAYPFTTLHPQIGVVEMDGWERYTVCDIPGIIEGAHNNVGLGHAFLRHIRRCRTLCVILDMAGTDDRDPCDDYEKILRELELYDEA</sequence>
<evidence type="ECO:0000259" key="6">
    <source>
        <dbReference type="PROSITE" id="PS51883"/>
    </source>
</evidence>
<feature type="domain" description="Obg" evidence="6">
    <location>
        <begin position="1"/>
        <end position="205"/>
    </location>
</feature>
<dbReference type="Pfam" id="PF01018">
    <property type="entry name" value="GTP1_OBG"/>
    <property type="match status" value="2"/>
</dbReference>
<dbReference type="InterPro" id="IPR006073">
    <property type="entry name" value="GTP-bd"/>
</dbReference>
<dbReference type="PANTHER" id="PTHR11702">
    <property type="entry name" value="DEVELOPMENTALLY REGULATED GTP-BINDING PROTEIN-RELATED"/>
    <property type="match status" value="1"/>
</dbReference>
<dbReference type="InterPro" id="IPR027417">
    <property type="entry name" value="P-loop_NTPase"/>
</dbReference>
<evidence type="ECO:0000259" key="5">
    <source>
        <dbReference type="PROSITE" id="PS51710"/>
    </source>
</evidence>
<dbReference type="InterPro" id="IPR014100">
    <property type="entry name" value="GTP-bd_Obg/CgtA"/>
</dbReference>
<dbReference type="GO" id="GO:0003924">
    <property type="term" value="F:GTPase activity"/>
    <property type="evidence" value="ECO:0007669"/>
    <property type="project" value="InterPro"/>
</dbReference>
<dbReference type="HAMAP" id="MF_01454">
    <property type="entry name" value="GTPase_Obg"/>
    <property type="match status" value="1"/>
</dbReference>
<dbReference type="FunFam" id="2.70.210.12:FF:000001">
    <property type="entry name" value="GTPase Obg"/>
    <property type="match status" value="1"/>
</dbReference>
<dbReference type="PROSITE" id="PS51710">
    <property type="entry name" value="G_OBG"/>
    <property type="match status" value="1"/>
</dbReference>
<dbReference type="Gene3D" id="2.70.210.12">
    <property type="entry name" value="GTP1/OBG domain"/>
    <property type="match status" value="1"/>
</dbReference>
<dbReference type="InterPro" id="IPR045086">
    <property type="entry name" value="OBG_GTPase"/>
</dbReference>
<organism evidence="7">
    <name type="scientific">marine metagenome</name>
    <dbReference type="NCBI Taxonomy" id="408172"/>
    <lineage>
        <taxon>unclassified sequences</taxon>
        <taxon>metagenomes</taxon>
        <taxon>ecological metagenomes</taxon>
    </lineage>
</organism>
<evidence type="ECO:0000256" key="3">
    <source>
        <dbReference type="ARBA" id="ARBA00023134"/>
    </source>
</evidence>
<dbReference type="Pfam" id="PF01926">
    <property type="entry name" value="MMR_HSR1"/>
    <property type="match status" value="1"/>
</dbReference>
<feature type="region of interest" description="Disordered" evidence="4">
    <location>
        <begin position="24"/>
        <end position="43"/>
    </location>
</feature>
<feature type="compositionally biased region" description="Gly residues" evidence="4">
    <location>
        <begin position="32"/>
        <end position="42"/>
    </location>
</feature>
<accession>A0A382RKW8</accession>
<dbReference type="PROSITE" id="PS51883">
    <property type="entry name" value="OBG"/>
    <property type="match status" value="1"/>
</dbReference>
<dbReference type="SUPFAM" id="SSF52540">
    <property type="entry name" value="P-loop containing nucleoside triphosphate hydrolases"/>
    <property type="match status" value="1"/>
</dbReference>
<protein>
    <recommendedName>
        <fullName evidence="8">OBG-type G domain-containing protein</fullName>
    </recommendedName>
</protein>
<evidence type="ECO:0000256" key="1">
    <source>
        <dbReference type="ARBA" id="ARBA00007699"/>
    </source>
</evidence>